<dbReference type="Proteomes" id="UP000031192">
    <property type="component" value="Unassembled WGS sequence"/>
</dbReference>
<keyword evidence="2" id="KW-0732">Signal</keyword>
<dbReference type="EMBL" id="AZNH01000139">
    <property type="protein sequence ID" value="KID81518.1"/>
    <property type="molecule type" value="Genomic_DNA"/>
</dbReference>
<evidence type="ECO:0000256" key="2">
    <source>
        <dbReference type="SAM" id="SignalP"/>
    </source>
</evidence>
<dbReference type="AlphaFoldDB" id="A0A0B4GGD2"/>
<evidence type="ECO:0008006" key="5">
    <source>
        <dbReference type="Google" id="ProtNLM"/>
    </source>
</evidence>
<comment type="caution">
    <text evidence="3">The sequence shown here is derived from an EMBL/GenBank/DDBJ whole genome shotgun (WGS) entry which is preliminary data.</text>
</comment>
<sequence>MKASSVLFAVFSGLAIASPVLDARQDLAKANDALKAFDAKNAEIKAFIEQKKKDQPADKHAGWKKTAGQQVDLANKLKDQLKDSPQDVKDNINQLVEVSQASLDKANAPRPSPSGDQKSKFEQNNDDYTNIANDLRAALN</sequence>
<feature type="chain" id="PRO_5002104771" description="Cell wall protein" evidence="2">
    <location>
        <begin position="18"/>
        <end position="140"/>
    </location>
</feature>
<name>A0A0B4GGD2_METGA</name>
<accession>A0A0B4GGD2</accession>
<protein>
    <recommendedName>
        <fullName evidence="5">Cell wall protein</fullName>
    </recommendedName>
</protein>
<evidence type="ECO:0000313" key="3">
    <source>
        <dbReference type="EMBL" id="KID81518.1"/>
    </source>
</evidence>
<gene>
    <name evidence="3" type="ORF">MGU_11119</name>
</gene>
<evidence type="ECO:0000256" key="1">
    <source>
        <dbReference type="SAM" id="MobiDB-lite"/>
    </source>
</evidence>
<reference evidence="3 4" key="1">
    <citation type="journal article" date="2014" name="Proc. Natl. Acad. Sci. U.S.A.">
        <title>Trajectory and genomic determinants of fungal-pathogen speciation and host adaptation.</title>
        <authorList>
            <person name="Hu X."/>
            <person name="Xiao G."/>
            <person name="Zheng P."/>
            <person name="Shang Y."/>
            <person name="Su Y."/>
            <person name="Zhang X."/>
            <person name="Liu X."/>
            <person name="Zhan S."/>
            <person name="St Leger R.J."/>
            <person name="Wang C."/>
        </authorList>
    </citation>
    <scope>NUCLEOTIDE SEQUENCE [LARGE SCALE GENOMIC DNA]</scope>
    <source>
        <strain evidence="3 4">ARSEF 977</strain>
    </source>
</reference>
<proteinExistence type="predicted"/>
<feature type="signal peptide" evidence="2">
    <location>
        <begin position="1"/>
        <end position="17"/>
    </location>
</feature>
<feature type="region of interest" description="Disordered" evidence="1">
    <location>
        <begin position="98"/>
        <end position="140"/>
    </location>
</feature>
<organism evidence="3 4">
    <name type="scientific">Metarhizium guizhouense (strain ARSEF 977)</name>
    <dbReference type="NCBI Taxonomy" id="1276136"/>
    <lineage>
        <taxon>Eukaryota</taxon>
        <taxon>Fungi</taxon>
        <taxon>Dikarya</taxon>
        <taxon>Ascomycota</taxon>
        <taxon>Pezizomycotina</taxon>
        <taxon>Sordariomycetes</taxon>
        <taxon>Hypocreomycetidae</taxon>
        <taxon>Hypocreales</taxon>
        <taxon>Clavicipitaceae</taxon>
        <taxon>Metarhizium</taxon>
    </lineage>
</organism>
<evidence type="ECO:0000313" key="4">
    <source>
        <dbReference type="Proteomes" id="UP000031192"/>
    </source>
</evidence>
<dbReference type="HOGENOM" id="CLU_1855763_0_0_1"/>
<keyword evidence="4" id="KW-1185">Reference proteome</keyword>